<gene>
    <name evidence="4" type="ORF">BCR25_12240</name>
</gene>
<evidence type="ECO:0000256" key="2">
    <source>
        <dbReference type="SAM" id="Phobius"/>
    </source>
</evidence>
<proteinExistence type="predicted"/>
<feature type="transmembrane region" description="Helical" evidence="2">
    <location>
        <begin position="93"/>
        <end position="110"/>
    </location>
</feature>
<keyword evidence="5" id="KW-1185">Reference proteome</keyword>
<evidence type="ECO:0000313" key="4">
    <source>
        <dbReference type="EMBL" id="OEG08701.1"/>
    </source>
</evidence>
<evidence type="ECO:0000256" key="3">
    <source>
        <dbReference type="SAM" id="SignalP"/>
    </source>
</evidence>
<feature type="compositionally biased region" description="Basic and acidic residues" evidence="1">
    <location>
        <begin position="70"/>
        <end position="79"/>
    </location>
</feature>
<feature type="signal peptide" evidence="3">
    <location>
        <begin position="1"/>
        <end position="21"/>
    </location>
</feature>
<reference evidence="5" key="1">
    <citation type="submission" date="2016-09" db="EMBL/GenBank/DDBJ databases">
        <authorList>
            <person name="Gulvik C.A."/>
        </authorList>
    </citation>
    <scope>NUCLEOTIDE SEQUENCE [LARGE SCALE GENOMIC DNA]</scope>
    <source>
        <strain evidence="5">LMG 8895</strain>
    </source>
</reference>
<dbReference type="Proteomes" id="UP000095094">
    <property type="component" value="Unassembled WGS sequence"/>
</dbReference>
<evidence type="ECO:0008006" key="6">
    <source>
        <dbReference type="Google" id="ProtNLM"/>
    </source>
</evidence>
<comment type="caution">
    <text evidence="4">The sequence shown here is derived from an EMBL/GenBank/DDBJ whole genome shotgun (WGS) entry which is preliminary data.</text>
</comment>
<organism evidence="4 5">
    <name type="scientific">Enterococcus termitis</name>
    <dbReference type="NCBI Taxonomy" id="332950"/>
    <lineage>
        <taxon>Bacteria</taxon>
        <taxon>Bacillati</taxon>
        <taxon>Bacillota</taxon>
        <taxon>Bacilli</taxon>
        <taxon>Lactobacillales</taxon>
        <taxon>Enterococcaceae</taxon>
        <taxon>Enterococcus</taxon>
    </lineage>
</organism>
<keyword evidence="2" id="KW-1133">Transmembrane helix</keyword>
<evidence type="ECO:0000313" key="5">
    <source>
        <dbReference type="Proteomes" id="UP000095094"/>
    </source>
</evidence>
<dbReference type="NCBIfam" id="TIGR01167">
    <property type="entry name" value="LPXTG_anchor"/>
    <property type="match status" value="1"/>
</dbReference>
<dbReference type="AlphaFoldDB" id="A0A1E5G7T1"/>
<protein>
    <recommendedName>
        <fullName evidence="6">Gram-positive cocci surface proteins LPxTG domain-containing protein</fullName>
    </recommendedName>
</protein>
<feature type="region of interest" description="Disordered" evidence="1">
    <location>
        <begin position="44"/>
        <end position="86"/>
    </location>
</feature>
<dbReference type="RefSeq" id="WP_069665023.1">
    <property type="nucleotide sequence ID" value="NZ_JBHUJJ010000001.1"/>
</dbReference>
<keyword evidence="3" id="KW-0732">Signal</keyword>
<evidence type="ECO:0000256" key="1">
    <source>
        <dbReference type="SAM" id="MobiDB-lite"/>
    </source>
</evidence>
<dbReference type="OrthoDB" id="10000054at2"/>
<keyword evidence="2" id="KW-0812">Transmembrane</keyword>
<accession>A0A1E5G7T1</accession>
<sequence>MKHYFFLLSLTLLTIATFAFSIEVEAVNYDTEIGLTFTNDIEGSEESSTIESSDKAPKQPNQPKQFPKTKSNEVNETRNRSFLPKTGSITNDLFIWIGALVLAISFVWLFKKGYYRLKK</sequence>
<feature type="chain" id="PRO_5009177129" description="Gram-positive cocci surface proteins LPxTG domain-containing protein" evidence="3">
    <location>
        <begin position="22"/>
        <end position="119"/>
    </location>
</feature>
<feature type="compositionally biased region" description="Low complexity" evidence="1">
    <location>
        <begin position="58"/>
        <end position="69"/>
    </location>
</feature>
<dbReference type="EMBL" id="MIJY01000046">
    <property type="protein sequence ID" value="OEG08701.1"/>
    <property type="molecule type" value="Genomic_DNA"/>
</dbReference>
<keyword evidence="2" id="KW-0472">Membrane</keyword>
<name>A0A1E5G7T1_9ENTE</name>